<dbReference type="AlphaFoldDB" id="A0AB39WKJ5"/>
<dbReference type="EMBL" id="CP165627">
    <property type="protein sequence ID" value="XDV01552.1"/>
    <property type="molecule type" value="Genomic_DNA"/>
</dbReference>
<protein>
    <recommendedName>
        <fullName evidence="3">DUF4199 domain-containing protein</fullName>
    </recommendedName>
</protein>
<gene>
    <name evidence="2" type="ORF">AB3G32_14630</name>
</gene>
<keyword evidence="1" id="KW-1133">Transmembrane helix</keyword>
<keyword evidence="1" id="KW-0472">Membrane</keyword>
<sequence length="159" mass="17836">MEKITPKIKYLGFYQLIGGIIGILNTIRFLPNFTQINGGIFLLLLAIFLLYSFSVFCGYLLLKKRNIEGLNLSIYNQLIQIVGFGVLGYAFHFTAGVYGGIKLNLTNDTIINFMFGHSMARIDINNLNGFTEISINFIAIILLNLIFNLKSEVEKVAEA</sequence>
<proteinExistence type="predicted"/>
<dbReference type="RefSeq" id="WP_369765217.1">
    <property type="nucleotide sequence ID" value="NZ_CP165627.1"/>
</dbReference>
<evidence type="ECO:0000313" key="2">
    <source>
        <dbReference type="EMBL" id="XDV01552.1"/>
    </source>
</evidence>
<organism evidence="2">
    <name type="scientific">Flavobacterium sp. WC2429</name>
    <dbReference type="NCBI Taxonomy" id="3234140"/>
    <lineage>
        <taxon>Bacteria</taxon>
        <taxon>Pseudomonadati</taxon>
        <taxon>Bacteroidota</taxon>
        <taxon>Flavobacteriia</taxon>
        <taxon>Flavobacteriales</taxon>
        <taxon>Flavobacteriaceae</taxon>
        <taxon>Flavobacterium</taxon>
    </lineage>
</organism>
<accession>A0AB39WKJ5</accession>
<feature type="transmembrane region" description="Helical" evidence="1">
    <location>
        <begin position="74"/>
        <end position="95"/>
    </location>
</feature>
<reference evidence="2" key="1">
    <citation type="submission" date="2024-07" db="EMBL/GenBank/DDBJ databases">
        <authorList>
            <person name="Biller S.J."/>
        </authorList>
    </citation>
    <scope>NUCLEOTIDE SEQUENCE</scope>
    <source>
        <strain evidence="2">WC2429</strain>
    </source>
</reference>
<feature type="transmembrane region" description="Helical" evidence="1">
    <location>
        <begin position="127"/>
        <end position="147"/>
    </location>
</feature>
<evidence type="ECO:0000256" key="1">
    <source>
        <dbReference type="SAM" id="Phobius"/>
    </source>
</evidence>
<keyword evidence="1" id="KW-0812">Transmembrane</keyword>
<feature type="transmembrane region" description="Helical" evidence="1">
    <location>
        <begin position="36"/>
        <end position="62"/>
    </location>
</feature>
<name>A0AB39WKJ5_9FLAO</name>
<evidence type="ECO:0008006" key="3">
    <source>
        <dbReference type="Google" id="ProtNLM"/>
    </source>
</evidence>
<feature type="transmembrane region" description="Helical" evidence="1">
    <location>
        <begin position="12"/>
        <end position="30"/>
    </location>
</feature>